<evidence type="ECO:0000256" key="10">
    <source>
        <dbReference type="ARBA" id="ARBA00023125"/>
    </source>
</evidence>
<keyword evidence="4 13" id="KW-0479">Metal-binding</keyword>
<protein>
    <recommendedName>
        <fullName evidence="13">CRISPR-associated endonuclease Cas9</fullName>
        <ecNumber evidence="13">3.1.-.-</ecNumber>
    </recommendedName>
</protein>
<dbReference type="GO" id="GO:0046872">
    <property type="term" value="F:metal ion binding"/>
    <property type="evidence" value="ECO:0007669"/>
    <property type="project" value="UniProtKB-UniRule"/>
</dbReference>
<dbReference type="GO" id="GO:0003723">
    <property type="term" value="F:RNA binding"/>
    <property type="evidence" value="ECO:0007669"/>
    <property type="project" value="UniProtKB-UniRule"/>
</dbReference>
<dbReference type="Pfam" id="PF18061">
    <property type="entry name" value="CRISPR_Cas9_WED"/>
    <property type="match status" value="1"/>
</dbReference>
<dbReference type="InterPro" id="IPR040555">
    <property type="entry name" value="Cas9_PI2"/>
</dbReference>
<keyword evidence="8 13" id="KW-0694">RNA-binding</keyword>
<dbReference type="InterPro" id="IPR040656">
    <property type="entry name" value="Cas9_WED_dom"/>
</dbReference>
<evidence type="ECO:0000259" key="14">
    <source>
        <dbReference type="PROSITE" id="PS51749"/>
    </source>
</evidence>
<dbReference type="GO" id="GO:0016787">
    <property type="term" value="F:hydrolase activity"/>
    <property type="evidence" value="ECO:0007669"/>
    <property type="project" value="UniProtKB-KW"/>
</dbReference>
<comment type="caution">
    <text evidence="15">The sequence shown here is derived from an EMBL/GenBank/DDBJ whole genome shotgun (WGS) entry which is preliminary data.</text>
</comment>
<sequence length="1061" mass="124095">MRKVLGLDIGVSSVGWGIINEDSGEIIDAGVRLFEESTRNANEDRRGFRGARRLKRRRSHRLERAYQLFNTYNLPVSGIGKIDPYKARYEAINGSVSLEELVAAFYHLIKKRGTVLDSTEDDKTVGNELSTKEQLKKNNKLLKEKYICEIQLERIGNSEEKMRNHQNRFRTADYVKEAKAILQKQKQVYSILTEEFSQQLIDLMETRREYYEGPGSKKSPTPYGPYSIDKSGKLIETTMINKMRGKCTYFPDELRIAKMSFTADLYNLLSGDLNKLQIDGAYLTSEDKKYLIENLIKKGKNITLLQILKYKGANENAIVTGYRRDMKTDKPTFTEFKGYKELKKIVDKNNLPINILEKIDLLDGVVEILTAEKSLTRREEQLRSLFSDYEDDMKIRLVSAFKENNAFVGYHALSKKAISSILDDLMHTNKNQMELFAERGFEQKRLEKLKGQDKIVFDEDAILSTVAKRAHREAVKIVNSIREKYGELEAIVVETAREKNSDEKRKQYNDFQRKIGKHEKEMAKLLGVKKLAELHLNGKQHLALKLWESQDGKCIYSGKSILINDIVNDRSSFEIDHILPVSLSFDDSQQNKVLCRHSENQNKGQLTPFQYFHSGKASRSFEQFKVEVLNLYKSKKISSKKKDYLLELRDIAYNDELQREFINRNLVDTQYAMRSFSMTLRTFFKSQNINTRVLSIRGSFTAALRRRAKMNKDRDDSYAHHAIDALIVAAIGRMPVFEFFNEFRMDEQGVVVNKDTGEILEEKEFFSNNFIVFLRNIMKYEAEIKYSHKVDRKVNRSMSNQTIYGTREKDGDRYYLGRTANIYQLDKKGIKSVLKRLEKEPTKFLIAKHNPELLTLIKKIVKEHADADNPFKAFYDAHGYILKDGKVPVKRLKYYDQRLGVHMSITEKYPNAKNEVVLLSVKSVRVDVYRNQEGRYKYLGVPYHWFRKKDGEYFLDMKKYNEEKEKSYKKIDDSYTFQLSLYKNDRFSYEKNGEVFERVFRGDNNPRQNKIEVDFVNRKKQEQKEGFLAPSTIQRIYKYNVDVLGNTYKIEKEKFKNTLHQ</sequence>
<feature type="domain" description="HNH Cas9-type" evidence="14">
    <location>
        <begin position="497"/>
        <end position="666"/>
    </location>
</feature>
<evidence type="ECO:0000256" key="4">
    <source>
        <dbReference type="ARBA" id="ARBA00022723"/>
    </source>
</evidence>
<name>A0A9J6RCU2_9BACI</name>
<comment type="function">
    <text evidence="13">CRISPR (clustered regularly interspaced short palindromic repeat) is an adaptive immune system that provides protection against mobile genetic elements (viruses, transposable elements and conjugative plasmids). CRISPR clusters contain spacers, sequences complementary to antecedent mobile elements, and target invading nucleic acids. CRISPR clusters are transcribed and processed into CRISPR RNA (crRNA). In type II CRISPR systems correct processing of pre-crRNA requires a trans-encoded small RNA (tracrRNA), endogenous ribonuclease 3 (rnc) and this protein. The tracrRNA serves as a guide for ribonuclease 3-aided processing of pre-crRNA. Subsequently Cas9/crRNA/tracrRNA endonucleolytically cleaves linear or circular dsDNA target complementary to the spacer; Cas9 is inactive in the absence of the 2 guide RNAs (gRNA). Cas9 recognizes the protospacer adjacent motif (PAM) in the CRISPR repeat sequences to help distinguish self versus nonself, as targets within the bacterial CRISPR locus do not have PAMs. PAM recognition is also required for catalytic activity.</text>
</comment>
<comment type="similarity">
    <text evidence="2">Belongs to the CRISPR-associated protein Cas9 family. Subtype II-A subfamily.</text>
</comment>
<dbReference type="GO" id="GO:0043571">
    <property type="term" value="P:maintenance of CRISPR repeat elements"/>
    <property type="evidence" value="ECO:0007669"/>
    <property type="project" value="UniProtKB-UniRule"/>
</dbReference>
<dbReference type="Pfam" id="PF18541">
    <property type="entry name" value="RuvC_III"/>
    <property type="match status" value="1"/>
</dbReference>
<organism evidence="15 16">
    <name type="scientific">Natronobacillus azotifigens</name>
    <dbReference type="NCBI Taxonomy" id="472978"/>
    <lineage>
        <taxon>Bacteria</taxon>
        <taxon>Bacillati</taxon>
        <taxon>Bacillota</taxon>
        <taxon>Bacilli</taxon>
        <taxon>Bacillales</taxon>
        <taxon>Bacillaceae</taxon>
        <taxon>Natronobacillus</taxon>
    </lineage>
</organism>
<dbReference type="NCBIfam" id="TIGR01865">
    <property type="entry name" value="cas_Csn1"/>
    <property type="match status" value="1"/>
</dbReference>
<keyword evidence="5 13" id="KW-0255">Endonuclease</keyword>
<dbReference type="GO" id="GO:0004519">
    <property type="term" value="F:endonuclease activity"/>
    <property type="evidence" value="ECO:0007669"/>
    <property type="project" value="UniProtKB-UniRule"/>
</dbReference>
<evidence type="ECO:0000256" key="13">
    <source>
        <dbReference type="HAMAP-Rule" id="MF_01480"/>
    </source>
</evidence>
<evidence type="ECO:0000256" key="7">
    <source>
        <dbReference type="ARBA" id="ARBA00022842"/>
    </source>
</evidence>
<feature type="binding site" evidence="13">
    <location>
        <position position="721"/>
    </location>
    <ligand>
        <name>Mg(2+)</name>
        <dbReference type="ChEBI" id="CHEBI:18420"/>
        <label>2</label>
    </ligand>
</feature>
<evidence type="ECO:0000313" key="15">
    <source>
        <dbReference type="EMBL" id="MCZ0703538.1"/>
    </source>
</evidence>
<evidence type="ECO:0000256" key="6">
    <source>
        <dbReference type="ARBA" id="ARBA00022801"/>
    </source>
</evidence>
<comment type="similarity">
    <text evidence="13">Belongs to the CRISPR-associated Cas9 family.</text>
</comment>
<feature type="binding site" evidence="13">
    <location>
        <position position="8"/>
    </location>
    <ligand>
        <name>Mg(2+)</name>
        <dbReference type="ChEBI" id="CHEBI:18420"/>
        <label>2</label>
    </ligand>
</feature>
<feature type="binding site" evidence="13">
    <location>
        <position position="494"/>
    </location>
    <ligand>
        <name>Mg(2+)</name>
        <dbReference type="ChEBI" id="CHEBI:18420"/>
        <label>1</label>
    </ligand>
</feature>
<dbReference type="EC" id="3.1.-.-" evidence="13"/>
<keyword evidence="9 13" id="KW-0051">Antiviral defense</keyword>
<evidence type="ECO:0000256" key="11">
    <source>
        <dbReference type="ARBA" id="ARBA00023211"/>
    </source>
</evidence>
<evidence type="ECO:0000313" key="16">
    <source>
        <dbReference type="Proteomes" id="UP001084197"/>
    </source>
</evidence>
<dbReference type="Gene3D" id="3.30.420.10">
    <property type="entry name" value="Ribonuclease H-like superfamily/Ribonuclease H"/>
    <property type="match status" value="3"/>
</dbReference>
<comment type="domain">
    <text evidence="13">Has 2 endonuclease domains. The discontinuous RuvC-like domain cleaves the target DNA noncomplementary to crRNA while the HNH nuclease domain cleaves the target DNA complementary to crRNA.</text>
</comment>
<keyword evidence="6 13" id="KW-0378">Hydrolase</keyword>
<comment type="subunit">
    <text evidence="12 13">Monomer. Binds crRNA and tracrRNA.</text>
</comment>
<evidence type="ECO:0000256" key="3">
    <source>
        <dbReference type="ARBA" id="ARBA00022722"/>
    </source>
</evidence>
<feature type="binding site" evidence="13">
    <location>
        <position position="498"/>
    </location>
    <ligand>
        <name>Mg(2+)</name>
        <dbReference type="ChEBI" id="CHEBI:18420"/>
        <label>2</label>
    </ligand>
</feature>
<dbReference type="PROSITE" id="PS51749">
    <property type="entry name" value="HNH_CAS9"/>
    <property type="match status" value="1"/>
</dbReference>
<accession>A0A9J6RCU2</accession>
<dbReference type="RefSeq" id="WP_268780302.1">
    <property type="nucleotide sequence ID" value="NZ_JAPRAT010000018.1"/>
</dbReference>
<keyword evidence="7 13" id="KW-0460">Magnesium</keyword>
<proteinExistence type="inferred from homology"/>
<comment type="cofactor">
    <cofactor evidence="1 13">
        <name>Mg(2+)</name>
        <dbReference type="ChEBI" id="CHEBI:18420"/>
    </cofactor>
</comment>
<evidence type="ECO:0000256" key="12">
    <source>
        <dbReference type="ARBA" id="ARBA00046380"/>
    </source>
</evidence>
<dbReference type="GO" id="GO:0051607">
    <property type="term" value="P:defense response to virus"/>
    <property type="evidence" value="ECO:0007669"/>
    <property type="project" value="UniProtKB-UniRule"/>
</dbReference>
<dbReference type="HAMAP" id="MF_01480">
    <property type="entry name" value="Cas9"/>
    <property type="match status" value="1"/>
</dbReference>
<dbReference type="InterPro" id="IPR028629">
    <property type="entry name" value="Cas9"/>
</dbReference>
<dbReference type="EMBL" id="JAPRAT010000018">
    <property type="protein sequence ID" value="MCZ0703538.1"/>
    <property type="molecule type" value="Genomic_DNA"/>
</dbReference>
<evidence type="ECO:0000256" key="9">
    <source>
        <dbReference type="ARBA" id="ARBA00023118"/>
    </source>
</evidence>
<keyword evidence="11" id="KW-0464">Manganese</keyword>
<dbReference type="Gene3D" id="1.10.30.50">
    <property type="match status" value="1"/>
</dbReference>
<keyword evidence="3 13" id="KW-0540">Nuclease</keyword>
<dbReference type="InterPro" id="IPR033114">
    <property type="entry name" value="HNH_CAS9"/>
</dbReference>
<reference evidence="15" key="1">
    <citation type="submission" date="2022-11" db="EMBL/GenBank/DDBJ databases">
        <title>WGS of Natronobacillus azotifigens 24KS-1, an anaerobic diazotrophic haloalkaliphile from soda-rich habitats.</title>
        <authorList>
            <person name="Sorokin D.Y."/>
            <person name="Merkel A.Y."/>
        </authorList>
    </citation>
    <scope>NUCLEOTIDE SEQUENCE</scope>
    <source>
        <strain evidence="15">24KS-1</strain>
    </source>
</reference>
<evidence type="ECO:0000256" key="8">
    <source>
        <dbReference type="ARBA" id="ARBA00022884"/>
    </source>
</evidence>
<dbReference type="GO" id="GO:0003677">
    <property type="term" value="F:DNA binding"/>
    <property type="evidence" value="ECO:0007669"/>
    <property type="project" value="UniProtKB-UniRule"/>
</dbReference>
<dbReference type="Pfam" id="PF13395">
    <property type="entry name" value="HNH_4"/>
    <property type="match status" value="1"/>
</dbReference>
<evidence type="ECO:0000256" key="5">
    <source>
        <dbReference type="ARBA" id="ARBA00022759"/>
    </source>
</evidence>
<dbReference type="Proteomes" id="UP001084197">
    <property type="component" value="Unassembled WGS sequence"/>
</dbReference>
<dbReference type="AlphaFoldDB" id="A0A9J6RCU2"/>
<feature type="binding site" evidence="13">
    <location>
        <position position="8"/>
    </location>
    <ligand>
        <name>Mg(2+)</name>
        <dbReference type="ChEBI" id="CHEBI:18420"/>
        <label>1</label>
    </ligand>
</feature>
<gene>
    <name evidence="13 15" type="primary">cas9</name>
    <name evidence="15" type="ORF">OWO01_09940</name>
</gene>
<dbReference type="InterPro" id="IPR036397">
    <property type="entry name" value="RNaseH_sf"/>
</dbReference>
<keyword evidence="16" id="KW-1185">Reference proteome</keyword>
<dbReference type="InterPro" id="IPR041383">
    <property type="entry name" value="RuvC_III"/>
</dbReference>
<feature type="active site" description="For RuvC-like nuclease domain" evidence="13">
    <location>
        <position position="8"/>
    </location>
</feature>
<evidence type="ECO:0000256" key="1">
    <source>
        <dbReference type="ARBA" id="ARBA00001946"/>
    </source>
</evidence>
<keyword evidence="10 13" id="KW-0238">DNA-binding</keyword>
<dbReference type="Pfam" id="PF18070">
    <property type="entry name" value="Cas9_PI2"/>
    <property type="match status" value="1"/>
</dbReference>
<feature type="active site" description="Proton acceptor for HNH nuclease domain" evidence="13">
    <location>
        <position position="577"/>
    </location>
</feature>
<evidence type="ECO:0000256" key="2">
    <source>
        <dbReference type="ARBA" id="ARBA00005244"/>
    </source>
</evidence>
<dbReference type="InterPro" id="IPR003615">
    <property type="entry name" value="HNH_nuc"/>
</dbReference>
<feature type="binding site" evidence="13">
    <location>
        <position position="498"/>
    </location>
    <ligand>
        <name>Mg(2+)</name>
        <dbReference type="ChEBI" id="CHEBI:18420"/>
        <label>1</label>
    </ligand>
</feature>